<feature type="region of interest" description="Disordered" evidence="5">
    <location>
        <begin position="299"/>
        <end position="331"/>
    </location>
</feature>
<evidence type="ECO:0000256" key="1">
    <source>
        <dbReference type="ARBA" id="ARBA00022723"/>
    </source>
</evidence>
<gene>
    <name evidence="7" type="ORF">BOKJ2_LOCUS5712</name>
</gene>
<feature type="region of interest" description="Disordered" evidence="5">
    <location>
        <begin position="51"/>
        <end position="73"/>
    </location>
</feature>
<reference evidence="7" key="1">
    <citation type="submission" date="2020-09" db="EMBL/GenBank/DDBJ databases">
        <authorList>
            <person name="Kikuchi T."/>
        </authorList>
    </citation>
    <scope>NUCLEOTIDE SEQUENCE</scope>
    <source>
        <strain evidence="7">SH1</strain>
    </source>
</reference>
<feature type="compositionally biased region" description="Polar residues" evidence="5">
    <location>
        <begin position="322"/>
        <end position="331"/>
    </location>
</feature>
<dbReference type="InterPro" id="IPR002857">
    <property type="entry name" value="Znf_CXXC"/>
</dbReference>
<organism evidence="7 8">
    <name type="scientific">Bursaphelenchus okinawaensis</name>
    <dbReference type="NCBI Taxonomy" id="465554"/>
    <lineage>
        <taxon>Eukaryota</taxon>
        <taxon>Metazoa</taxon>
        <taxon>Ecdysozoa</taxon>
        <taxon>Nematoda</taxon>
        <taxon>Chromadorea</taxon>
        <taxon>Rhabditida</taxon>
        <taxon>Tylenchina</taxon>
        <taxon>Tylenchomorpha</taxon>
        <taxon>Aphelenchoidea</taxon>
        <taxon>Aphelenchoididae</taxon>
        <taxon>Bursaphelenchus</taxon>
    </lineage>
</organism>
<accession>A0A811KH85</accession>
<dbReference type="GO" id="GO:0008270">
    <property type="term" value="F:zinc ion binding"/>
    <property type="evidence" value="ECO:0007669"/>
    <property type="project" value="UniProtKB-KW"/>
</dbReference>
<evidence type="ECO:0000313" key="8">
    <source>
        <dbReference type="Proteomes" id="UP000614601"/>
    </source>
</evidence>
<sequence>MVVMEGNQSNGQMPPNQNLMQMNPQGPYFHQMPNQIPPQFMNFRGNAPVQHISVPSSAAPPPPPPSTTSLNRSQRCGVCRGCQCKPCGQCTYCQDSPQFGGPGVKKQSCVERRCLRVLENRLQRDAPTFKARVGCNQCEDCKLPDCQTCLVCLDKRFFDNRYMTGALCAKKRCNNATSLELPIQNNNDRSSMKRSYDHSNNFEYGGKRPMMNNGIMPQQIMMQRQIMPMIPQDPYAIVRLQNMQQMPPQQMPHINMQQFNSNSLLMPMNPPPNSMNDNSLINSQNSLLTIKEHPQLIKQDSAEQNPPTPNSMPTPTSSMNPQNGQCHQPPASTNLLMNNTTMNAPVMTSSSPSMYSYSPINNVNSPYMNYNGTPPNFMPNDKMFYGEYQDMKQGQNGVDPFTPPSYAPETKSAVILQQL</sequence>
<feature type="domain" description="CXXC-type" evidence="6">
    <location>
        <begin position="68"/>
        <end position="115"/>
    </location>
</feature>
<keyword evidence="2 4" id="KW-0863">Zinc-finger</keyword>
<evidence type="ECO:0000256" key="2">
    <source>
        <dbReference type="ARBA" id="ARBA00022771"/>
    </source>
</evidence>
<dbReference type="Proteomes" id="UP000614601">
    <property type="component" value="Unassembled WGS sequence"/>
</dbReference>
<name>A0A811KH85_9BILA</name>
<evidence type="ECO:0000256" key="4">
    <source>
        <dbReference type="PROSITE-ProRule" id="PRU00509"/>
    </source>
</evidence>
<evidence type="ECO:0000256" key="3">
    <source>
        <dbReference type="ARBA" id="ARBA00022833"/>
    </source>
</evidence>
<keyword evidence="8" id="KW-1185">Reference proteome</keyword>
<protein>
    <recommendedName>
        <fullName evidence="6">CXXC-type domain-containing protein</fullName>
    </recommendedName>
</protein>
<comment type="caution">
    <text evidence="7">The sequence shown here is derived from an EMBL/GenBank/DDBJ whole genome shotgun (WGS) entry which is preliminary data.</text>
</comment>
<keyword evidence="1" id="KW-0479">Metal-binding</keyword>
<dbReference type="PROSITE" id="PS51058">
    <property type="entry name" value="ZF_CXXC"/>
    <property type="match status" value="2"/>
</dbReference>
<dbReference type="Proteomes" id="UP000783686">
    <property type="component" value="Unassembled WGS sequence"/>
</dbReference>
<dbReference type="AlphaFoldDB" id="A0A811KH85"/>
<evidence type="ECO:0000256" key="5">
    <source>
        <dbReference type="SAM" id="MobiDB-lite"/>
    </source>
</evidence>
<dbReference type="GO" id="GO:0003677">
    <property type="term" value="F:DNA binding"/>
    <property type="evidence" value="ECO:0007669"/>
    <property type="project" value="InterPro"/>
</dbReference>
<keyword evidence="3" id="KW-0862">Zinc</keyword>
<feature type="domain" description="CXXC-type" evidence="6">
    <location>
        <begin position="128"/>
        <end position="174"/>
    </location>
</feature>
<dbReference type="Pfam" id="PF02008">
    <property type="entry name" value="zf-CXXC"/>
    <property type="match status" value="1"/>
</dbReference>
<dbReference type="EMBL" id="CAJFCW020000003">
    <property type="protein sequence ID" value="CAG9103098.1"/>
    <property type="molecule type" value="Genomic_DNA"/>
</dbReference>
<dbReference type="OrthoDB" id="308383at2759"/>
<evidence type="ECO:0000259" key="6">
    <source>
        <dbReference type="PROSITE" id="PS51058"/>
    </source>
</evidence>
<evidence type="ECO:0000313" key="7">
    <source>
        <dbReference type="EMBL" id="CAD5214676.1"/>
    </source>
</evidence>
<proteinExistence type="predicted"/>
<dbReference type="EMBL" id="CAJFDH010000003">
    <property type="protein sequence ID" value="CAD5214676.1"/>
    <property type="molecule type" value="Genomic_DNA"/>
</dbReference>